<dbReference type="EMBL" id="SJPV01000003">
    <property type="protein sequence ID" value="TWU39201.1"/>
    <property type="molecule type" value="Genomic_DNA"/>
</dbReference>
<feature type="transmembrane region" description="Helical" evidence="1">
    <location>
        <begin position="262"/>
        <end position="283"/>
    </location>
</feature>
<feature type="transmembrane region" description="Helical" evidence="1">
    <location>
        <begin position="359"/>
        <end position="378"/>
    </location>
</feature>
<reference evidence="2 3" key="1">
    <citation type="submission" date="2019-02" db="EMBL/GenBank/DDBJ databases">
        <title>Deep-cultivation of Planctomycetes and their phenomic and genomic characterization uncovers novel biology.</title>
        <authorList>
            <person name="Wiegand S."/>
            <person name="Jogler M."/>
            <person name="Boedeker C."/>
            <person name="Pinto D."/>
            <person name="Vollmers J."/>
            <person name="Rivas-Marin E."/>
            <person name="Kohn T."/>
            <person name="Peeters S.H."/>
            <person name="Heuer A."/>
            <person name="Rast P."/>
            <person name="Oberbeckmann S."/>
            <person name="Bunk B."/>
            <person name="Jeske O."/>
            <person name="Meyerdierks A."/>
            <person name="Storesund J.E."/>
            <person name="Kallscheuer N."/>
            <person name="Luecker S."/>
            <person name="Lage O.M."/>
            <person name="Pohl T."/>
            <person name="Merkel B.J."/>
            <person name="Hornburger P."/>
            <person name="Mueller R.-W."/>
            <person name="Bruemmer F."/>
            <person name="Labrenz M."/>
            <person name="Spormann A.M."/>
            <person name="Op Den Camp H."/>
            <person name="Overmann J."/>
            <person name="Amann R."/>
            <person name="Jetten M.S.M."/>
            <person name="Mascher T."/>
            <person name="Medema M.H."/>
            <person name="Devos D.P."/>
            <person name="Kaster A.-K."/>
            <person name="Ovreas L."/>
            <person name="Rohde M."/>
            <person name="Galperin M.Y."/>
            <person name="Jogler C."/>
        </authorList>
    </citation>
    <scope>NUCLEOTIDE SEQUENCE [LARGE SCALE GENOMIC DNA]</scope>
    <source>
        <strain evidence="2 3">Poly41</strain>
    </source>
</reference>
<keyword evidence="1" id="KW-1133">Transmembrane helix</keyword>
<proteinExistence type="predicted"/>
<evidence type="ECO:0000313" key="3">
    <source>
        <dbReference type="Proteomes" id="UP000319143"/>
    </source>
</evidence>
<comment type="caution">
    <text evidence="2">The sequence shown here is derived from an EMBL/GenBank/DDBJ whole genome shotgun (WGS) entry which is preliminary data.</text>
</comment>
<feature type="transmembrane region" description="Helical" evidence="1">
    <location>
        <begin position="83"/>
        <end position="104"/>
    </location>
</feature>
<name>A0A5C6DUT7_9BACT</name>
<feature type="transmembrane region" description="Helical" evidence="1">
    <location>
        <begin position="229"/>
        <end position="250"/>
    </location>
</feature>
<feature type="transmembrane region" description="Helical" evidence="1">
    <location>
        <begin position="110"/>
        <end position="132"/>
    </location>
</feature>
<sequence length="434" mass="47365">MRKTDVDDANRHWFYKRSTMKLSLLSVFAVVTIICLFGFPKAGIYLGDVPITFGYLLLGFSATIQLVRIAISGRRSIRADEAGLGILFFLLATVELAAFAKYGYHSKGALVSIVASTIVVPIFAILSVNFFVDILGTPLFFRLLRISLVIVFTFGVISFFVYNTTGIIIGVPFLTTTGGDISLVAERHNLRGTFIKMFSTYNNGNILGVNLLIWGPIAAIGAAASRFQFRSICILSLSRSVWIGLAAYELVNSIVQRRAKNIFYAGAFLLVLFTIAVGVSWMMGREPIAFLLDANLGGRVSNFEDNLHGMKTQKLAWTSESLYAAAYLTFGWCGSLLITLIWAIPILRGGRSPIQVQSRIALTIYMLIAASEAAFNLIPTQALYWMIAGIAMGATGTTSETSSQSEDSPLTADNRVEGSAQDQVEYLGQGRRSA</sequence>
<feature type="transmembrane region" description="Helical" evidence="1">
    <location>
        <begin position="21"/>
        <end position="39"/>
    </location>
</feature>
<feature type="transmembrane region" description="Helical" evidence="1">
    <location>
        <begin position="139"/>
        <end position="161"/>
    </location>
</feature>
<evidence type="ECO:0008006" key="4">
    <source>
        <dbReference type="Google" id="ProtNLM"/>
    </source>
</evidence>
<keyword evidence="1" id="KW-0472">Membrane</keyword>
<protein>
    <recommendedName>
        <fullName evidence="4">O-Antigen ligase</fullName>
    </recommendedName>
</protein>
<dbReference type="Proteomes" id="UP000319143">
    <property type="component" value="Unassembled WGS sequence"/>
</dbReference>
<organism evidence="2 3">
    <name type="scientific">Novipirellula artificiosorum</name>
    <dbReference type="NCBI Taxonomy" id="2528016"/>
    <lineage>
        <taxon>Bacteria</taxon>
        <taxon>Pseudomonadati</taxon>
        <taxon>Planctomycetota</taxon>
        <taxon>Planctomycetia</taxon>
        <taxon>Pirellulales</taxon>
        <taxon>Pirellulaceae</taxon>
        <taxon>Novipirellula</taxon>
    </lineage>
</organism>
<evidence type="ECO:0000256" key="1">
    <source>
        <dbReference type="SAM" id="Phobius"/>
    </source>
</evidence>
<keyword evidence="3" id="KW-1185">Reference proteome</keyword>
<feature type="transmembrane region" description="Helical" evidence="1">
    <location>
        <begin position="167"/>
        <end position="185"/>
    </location>
</feature>
<feature type="transmembrane region" description="Helical" evidence="1">
    <location>
        <begin position="324"/>
        <end position="347"/>
    </location>
</feature>
<evidence type="ECO:0000313" key="2">
    <source>
        <dbReference type="EMBL" id="TWU39201.1"/>
    </source>
</evidence>
<keyword evidence="1" id="KW-0812">Transmembrane</keyword>
<accession>A0A5C6DUT7</accession>
<dbReference type="AlphaFoldDB" id="A0A5C6DUT7"/>
<gene>
    <name evidence="2" type="ORF">Poly41_20230</name>
</gene>
<feature type="transmembrane region" description="Helical" evidence="1">
    <location>
        <begin position="206"/>
        <end position="223"/>
    </location>
</feature>
<feature type="transmembrane region" description="Helical" evidence="1">
    <location>
        <begin position="51"/>
        <end position="71"/>
    </location>
</feature>